<evidence type="ECO:0008006" key="3">
    <source>
        <dbReference type="Google" id="ProtNLM"/>
    </source>
</evidence>
<sequence length="138" mass="14877">MTTHLVVLGQLVELLGRIPQVIIRVARPGELLPGELGATLFLTHEILLRPGLDPRTARTTLAHELVHLLRGPCFEGDEHAEEQAVRALTAQILLPPPGWPPTVDTPTTAAGLAERYLIDTDAATLALELARGRHGEVA</sequence>
<dbReference type="AlphaFoldDB" id="A0A4R6SCL2"/>
<organism evidence="1 2">
    <name type="scientific">Labedaea rhizosphaerae</name>
    <dbReference type="NCBI Taxonomy" id="598644"/>
    <lineage>
        <taxon>Bacteria</taxon>
        <taxon>Bacillati</taxon>
        <taxon>Actinomycetota</taxon>
        <taxon>Actinomycetes</taxon>
        <taxon>Pseudonocardiales</taxon>
        <taxon>Pseudonocardiaceae</taxon>
        <taxon>Labedaea</taxon>
    </lineage>
</organism>
<dbReference type="OrthoDB" id="4727201at2"/>
<proteinExistence type="predicted"/>
<accession>A0A4R6SCL2</accession>
<name>A0A4R6SCL2_LABRH</name>
<comment type="caution">
    <text evidence="1">The sequence shown here is derived from an EMBL/GenBank/DDBJ whole genome shotgun (WGS) entry which is preliminary data.</text>
</comment>
<keyword evidence="2" id="KW-1185">Reference proteome</keyword>
<dbReference type="EMBL" id="SNXZ01000003">
    <property type="protein sequence ID" value="TDP97682.1"/>
    <property type="molecule type" value="Genomic_DNA"/>
</dbReference>
<dbReference type="RefSeq" id="WP_133850849.1">
    <property type="nucleotide sequence ID" value="NZ_SNXZ01000003.1"/>
</dbReference>
<dbReference type="Proteomes" id="UP000295444">
    <property type="component" value="Unassembled WGS sequence"/>
</dbReference>
<evidence type="ECO:0000313" key="1">
    <source>
        <dbReference type="EMBL" id="TDP97682.1"/>
    </source>
</evidence>
<protein>
    <recommendedName>
        <fullName evidence="3">IrrE N-terminal-like domain-containing protein</fullName>
    </recommendedName>
</protein>
<gene>
    <name evidence="1" type="ORF">EV186_103646</name>
</gene>
<reference evidence="1 2" key="1">
    <citation type="submission" date="2019-03" db="EMBL/GenBank/DDBJ databases">
        <title>Genomic Encyclopedia of Type Strains, Phase IV (KMG-IV): sequencing the most valuable type-strain genomes for metagenomic binning, comparative biology and taxonomic classification.</title>
        <authorList>
            <person name="Goeker M."/>
        </authorList>
    </citation>
    <scope>NUCLEOTIDE SEQUENCE [LARGE SCALE GENOMIC DNA]</scope>
    <source>
        <strain evidence="1 2">DSM 45361</strain>
    </source>
</reference>
<evidence type="ECO:0000313" key="2">
    <source>
        <dbReference type="Proteomes" id="UP000295444"/>
    </source>
</evidence>